<dbReference type="Pfam" id="PF01778">
    <property type="entry name" value="Ribosomal_L28e"/>
    <property type="match status" value="1"/>
</dbReference>
<dbReference type="GO" id="GO:0005730">
    <property type="term" value="C:nucleolus"/>
    <property type="evidence" value="ECO:0007669"/>
    <property type="project" value="UniProtKB-UniRule"/>
</dbReference>
<dbReference type="InterPro" id="IPR006958">
    <property type="entry name" value="Mak16"/>
</dbReference>
<dbReference type="PANTHER" id="PTHR23405:SF4">
    <property type="entry name" value="PROTEIN MAK16 HOMOLOG"/>
    <property type="match status" value="1"/>
</dbReference>
<keyword evidence="3 4" id="KW-0539">Nucleus</keyword>
<comment type="similarity">
    <text evidence="2 4">Belongs to the MAK16 family.</text>
</comment>
<feature type="compositionally biased region" description="Low complexity" evidence="5">
    <location>
        <begin position="330"/>
        <end position="342"/>
    </location>
</feature>
<dbReference type="PIRSF" id="PIRSF003352">
    <property type="entry name" value="MAK16"/>
    <property type="match status" value="1"/>
</dbReference>
<evidence type="ECO:0000256" key="2">
    <source>
        <dbReference type="ARBA" id="ARBA00005514"/>
    </source>
</evidence>
<dbReference type="GO" id="GO:0030687">
    <property type="term" value="C:preribosome, large subunit precursor"/>
    <property type="evidence" value="ECO:0007669"/>
    <property type="project" value="TreeGrafter"/>
</dbReference>
<feature type="domain" description="Ribosomal eL28/Mak16" evidence="6">
    <location>
        <begin position="6"/>
        <end position="123"/>
    </location>
</feature>
<dbReference type="GO" id="GO:0000460">
    <property type="term" value="P:maturation of 5.8S rRNA"/>
    <property type="evidence" value="ECO:0007669"/>
    <property type="project" value="TreeGrafter"/>
</dbReference>
<protein>
    <recommendedName>
        <fullName evidence="4">Protein MAK16 homolog</fullName>
    </recommendedName>
</protein>
<dbReference type="GO" id="GO:0000470">
    <property type="term" value="P:maturation of LSU-rRNA"/>
    <property type="evidence" value="ECO:0007669"/>
    <property type="project" value="TreeGrafter"/>
</dbReference>
<evidence type="ECO:0000256" key="1">
    <source>
        <dbReference type="ARBA" id="ARBA00004123"/>
    </source>
</evidence>
<dbReference type="InterPro" id="IPR029004">
    <property type="entry name" value="Ribosomal_eL28/Mak16"/>
</dbReference>
<feature type="compositionally biased region" description="Acidic residues" evidence="5">
    <location>
        <begin position="283"/>
        <end position="292"/>
    </location>
</feature>
<dbReference type="AlphaFoldDB" id="A0A7S2R596"/>
<evidence type="ECO:0000256" key="3">
    <source>
        <dbReference type="ARBA" id="ARBA00023242"/>
    </source>
</evidence>
<dbReference type="FunFam" id="3.30.390.110:FF:000001">
    <property type="entry name" value="Protein MAK16 homolog"/>
    <property type="match status" value="1"/>
</dbReference>
<sequence length="342" mass="39819">MQHDEMIWQVINNQFCSFKTTMSRAKSDTKNFCRHPYSVTGLCNRTSCPLANSRYATIREEEGKVSLYLKTVERAHSPKNMWEKIYLSRNYSKALTQLDEHLAYFPKTLIHRNKQRLTKIHQYLIRMRKIKLKEMAGKKARMVGINRKIEQREGRREKKALVAAKIEANIEKELLQRLAKGTYGDIYNFPEVPYQKALEEIENQEEEEESEEEESEEEEEMDGVVEYVEDLDEEEESEEDIEDIEYMGDGKWAGDASSESDSEDEFSDESDEDSEDSDRPNDEDSDSDDESEERSLTKKPKPKKKGSTGSKKKKKSGTRVEIEYEEETETPVQEETVAGLAW</sequence>
<dbReference type="Pfam" id="PF04874">
    <property type="entry name" value="Mak16"/>
    <property type="match status" value="1"/>
</dbReference>
<dbReference type="Gene3D" id="3.30.390.110">
    <property type="match status" value="1"/>
</dbReference>
<feature type="compositionally biased region" description="Basic residues" evidence="5">
    <location>
        <begin position="297"/>
        <end position="317"/>
    </location>
</feature>
<feature type="region of interest" description="Disordered" evidence="5">
    <location>
        <begin position="201"/>
        <end position="342"/>
    </location>
</feature>
<evidence type="ECO:0000313" key="7">
    <source>
        <dbReference type="EMBL" id="CAD9660961.1"/>
    </source>
</evidence>
<dbReference type="EMBL" id="HBHI01007834">
    <property type="protein sequence ID" value="CAD9660961.1"/>
    <property type="molecule type" value="Transcribed_RNA"/>
</dbReference>
<evidence type="ECO:0000259" key="6">
    <source>
        <dbReference type="Pfam" id="PF01778"/>
    </source>
</evidence>
<evidence type="ECO:0000256" key="4">
    <source>
        <dbReference type="PIRNR" id="PIRNR003352"/>
    </source>
</evidence>
<comment type="subcellular location">
    <subcellularLocation>
        <location evidence="1">Nucleus</location>
    </subcellularLocation>
</comment>
<dbReference type="PANTHER" id="PTHR23405">
    <property type="entry name" value="MAINTENANCE OF KILLER 16 MAK16 PROTEIN-RELATED"/>
    <property type="match status" value="1"/>
</dbReference>
<organism evidence="7">
    <name type="scientific">Eucampia antarctica</name>
    <dbReference type="NCBI Taxonomy" id="49252"/>
    <lineage>
        <taxon>Eukaryota</taxon>
        <taxon>Sar</taxon>
        <taxon>Stramenopiles</taxon>
        <taxon>Ochrophyta</taxon>
        <taxon>Bacillariophyta</taxon>
        <taxon>Mediophyceae</taxon>
        <taxon>Biddulphiophycidae</taxon>
        <taxon>Hemiaulales</taxon>
        <taxon>Hemiaulaceae</taxon>
        <taxon>Eucampia</taxon>
    </lineage>
</organism>
<accession>A0A7S2R596</accession>
<gene>
    <name evidence="7" type="ORF">EANT1437_LOCUS4016</name>
</gene>
<name>A0A7S2R596_9STRA</name>
<proteinExistence type="inferred from homology"/>
<evidence type="ECO:0000256" key="5">
    <source>
        <dbReference type="SAM" id="MobiDB-lite"/>
    </source>
</evidence>
<reference evidence="7" key="1">
    <citation type="submission" date="2021-01" db="EMBL/GenBank/DDBJ databases">
        <authorList>
            <person name="Corre E."/>
            <person name="Pelletier E."/>
            <person name="Niang G."/>
            <person name="Scheremetjew M."/>
            <person name="Finn R."/>
            <person name="Kale V."/>
            <person name="Holt S."/>
            <person name="Cochrane G."/>
            <person name="Meng A."/>
            <person name="Brown T."/>
            <person name="Cohen L."/>
        </authorList>
    </citation>
    <scope>NUCLEOTIDE SEQUENCE</scope>
    <source>
        <strain evidence="7">CCMP1452</strain>
    </source>
</reference>
<feature type="compositionally biased region" description="Acidic residues" evidence="5">
    <location>
        <begin position="201"/>
        <end position="246"/>
    </location>
</feature>
<feature type="compositionally biased region" description="Acidic residues" evidence="5">
    <location>
        <begin position="258"/>
        <end position="276"/>
    </location>
</feature>